<gene>
    <name evidence="2" type="ORF">EC844_111106</name>
</gene>
<organism evidence="2 3">
    <name type="scientific">Acinetobacter calcoaceticus</name>
    <dbReference type="NCBI Taxonomy" id="471"/>
    <lineage>
        <taxon>Bacteria</taxon>
        <taxon>Pseudomonadati</taxon>
        <taxon>Pseudomonadota</taxon>
        <taxon>Gammaproteobacteria</taxon>
        <taxon>Moraxellales</taxon>
        <taxon>Moraxellaceae</taxon>
        <taxon>Acinetobacter</taxon>
        <taxon>Acinetobacter calcoaceticus/baumannii complex</taxon>
    </lineage>
</organism>
<name>A0A4R1XSH5_ACICA</name>
<keyword evidence="1" id="KW-0732">Signal</keyword>
<dbReference type="AlphaFoldDB" id="A0A4R1XSH5"/>
<feature type="signal peptide" evidence="1">
    <location>
        <begin position="1"/>
        <end position="24"/>
    </location>
</feature>
<dbReference type="Proteomes" id="UP000294963">
    <property type="component" value="Unassembled WGS sequence"/>
</dbReference>
<evidence type="ECO:0000313" key="2">
    <source>
        <dbReference type="EMBL" id="TCM66816.1"/>
    </source>
</evidence>
<sequence length="287" mass="31879">MKLSLTLSSAALLTFSSFVSTAHAELLEKNISTLASAQPAVSKSQLKLQSDVKVNMQRMLRSTDGQYFLELTAGIWNPSATLTLLNIDKMVRFEGLQKGNQLNLSSVVSELGNSLQGEYQLSGNLNANSGNLNAQLLQQGQGQAAQIAFEPAFKVKDKPTFVFKFYGKVNPQTQQNSIQWIDVIDKQSQKIIQSLNGFSADTAAVDYMDINFDGYYDLVLADTSSAATIAEQRHIYWMYNPRTGQYQRSPQMEKVQGFPNLDGVKQQIDFGNGQIYQVEKGLLKRLL</sequence>
<dbReference type="EMBL" id="SLVJ01000011">
    <property type="protein sequence ID" value="TCM66816.1"/>
    <property type="molecule type" value="Genomic_DNA"/>
</dbReference>
<accession>A0A4R1XSH5</accession>
<keyword evidence="3" id="KW-1185">Reference proteome</keyword>
<comment type="caution">
    <text evidence="2">The sequence shown here is derived from an EMBL/GenBank/DDBJ whole genome shotgun (WGS) entry which is preliminary data.</text>
</comment>
<evidence type="ECO:0000256" key="1">
    <source>
        <dbReference type="SAM" id="SignalP"/>
    </source>
</evidence>
<reference evidence="2 3" key="1">
    <citation type="submission" date="2019-03" db="EMBL/GenBank/DDBJ databases">
        <title>Genomic analyses of the natural microbiome of Caenorhabditis elegans.</title>
        <authorList>
            <person name="Samuel B."/>
        </authorList>
    </citation>
    <scope>NUCLEOTIDE SEQUENCE [LARGE SCALE GENOMIC DNA]</scope>
    <source>
        <strain evidence="2 3">JUb89</strain>
    </source>
</reference>
<dbReference type="InterPro" id="IPR058087">
    <property type="entry name" value="XAC2610_dom"/>
</dbReference>
<dbReference type="NCBIfam" id="NF047539">
    <property type="entry name" value="XAC2610_fam"/>
    <property type="match status" value="1"/>
</dbReference>
<protein>
    <submittedName>
        <fullName evidence="2">Uncharacterized protein</fullName>
    </submittedName>
</protein>
<feature type="chain" id="PRO_5020631557" evidence="1">
    <location>
        <begin position="25"/>
        <end position="287"/>
    </location>
</feature>
<proteinExistence type="predicted"/>
<evidence type="ECO:0000313" key="3">
    <source>
        <dbReference type="Proteomes" id="UP000294963"/>
    </source>
</evidence>